<dbReference type="AlphaFoldDB" id="A0A1B9B8Y0"/>
<organism evidence="1 2">
    <name type="scientific">Pseudobacillus wudalianchiensis</name>
    <dbReference type="NCBI Taxonomy" id="1743143"/>
    <lineage>
        <taxon>Bacteria</taxon>
        <taxon>Bacillati</taxon>
        <taxon>Bacillota</taxon>
        <taxon>Bacilli</taxon>
        <taxon>Bacillales</taxon>
        <taxon>Bacillaceae</taxon>
        <taxon>Pseudobacillus</taxon>
    </lineage>
</organism>
<dbReference type="Proteomes" id="UP000092578">
    <property type="component" value="Unassembled WGS sequence"/>
</dbReference>
<name>A0A1B9B8Y0_9BACI</name>
<comment type="caution">
    <text evidence="1">The sequence shown here is derived from an EMBL/GenBank/DDBJ whole genome shotgun (WGS) entry which is preliminary data.</text>
</comment>
<evidence type="ECO:0000313" key="1">
    <source>
        <dbReference type="EMBL" id="OCA92564.1"/>
    </source>
</evidence>
<reference evidence="2" key="1">
    <citation type="submission" date="2016-05" db="EMBL/GenBank/DDBJ databases">
        <authorList>
            <person name="Liu B."/>
            <person name="Wang J."/>
            <person name="Zhu Y."/>
            <person name="Liu G."/>
            <person name="Chen Q."/>
            <person name="Chen Z."/>
            <person name="Lan J."/>
            <person name="Che J."/>
            <person name="Ge C."/>
            <person name="Shi H."/>
            <person name="Pan Z."/>
            <person name="Liu X."/>
        </authorList>
    </citation>
    <scope>NUCLEOTIDE SEQUENCE [LARGE SCALE GENOMIC DNA]</scope>
    <source>
        <strain evidence="2">FJAT-27215</strain>
    </source>
</reference>
<accession>A0A1B9B8Y0</accession>
<keyword evidence="2" id="KW-1185">Reference proteome</keyword>
<gene>
    <name evidence="1" type="ORF">A8F95_02375</name>
</gene>
<evidence type="ECO:0000313" key="2">
    <source>
        <dbReference type="Proteomes" id="UP000092578"/>
    </source>
</evidence>
<proteinExistence type="predicted"/>
<dbReference type="EMBL" id="MAYT01000001">
    <property type="protein sequence ID" value="OCA92564.1"/>
    <property type="molecule type" value="Genomic_DNA"/>
</dbReference>
<sequence>MNKRQRKKLDKKLILAIRELNNDVALSEGFPPITHERVLTVLKKVKETKGGIARTLKDYRFYIKQ</sequence>
<dbReference type="RefSeq" id="WP_065409052.1">
    <property type="nucleotide sequence ID" value="NZ_MAYT01000001.1"/>
</dbReference>
<protein>
    <submittedName>
        <fullName evidence="1">Uncharacterized protein</fullName>
    </submittedName>
</protein>